<gene>
    <name evidence="1" type="ORF">FC66_GL000120</name>
</gene>
<dbReference type="STRING" id="1423719.FC66_GL000120"/>
<dbReference type="Proteomes" id="UP000051450">
    <property type="component" value="Unassembled WGS sequence"/>
</dbReference>
<sequence>MQNKQQTTIQTIGSTLQYSYHKIFDLDDFVLKPQMPKFQLELFTEKVLDMKKTIILQLNPSGFQKEFQELRGTLYRHPVSTQLIFKTQYTNVTYLLNDDQLRYIALLDSI</sequence>
<protein>
    <submittedName>
        <fullName evidence="1">Uncharacterized protein</fullName>
    </submittedName>
</protein>
<dbReference type="RefSeq" id="WP_057973442.1">
    <property type="nucleotide sequence ID" value="NZ_AZDI01000001.1"/>
</dbReference>
<dbReference type="AlphaFoldDB" id="A0A0R1HSQ6"/>
<organism evidence="1 2">
    <name type="scientific">Dellaglioa algida DSM 15638</name>
    <dbReference type="NCBI Taxonomy" id="1423719"/>
    <lineage>
        <taxon>Bacteria</taxon>
        <taxon>Bacillati</taxon>
        <taxon>Bacillota</taxon>
        <taxon>Bacilli</taxon>
        <taxon>Lactobacillales</taxon>
        <taxon>Lactobacillaceae</taxon>
        <taxon>Dellaglioa</taxon>
    </lineage>
</organism>
<dbReference type="PATRIC" id="fig|1423719.4.peg.122"/>
<comment type="caution">
    <text evidence="1">The sequence shown here is derived from an EMBL/GenBank/DDBJ whole genome shotgun (WGS) entry which is preliminary data.</text>
</comment>
<dbReference type="EMBL" id="AZDI01000001">
    <property type="protein sequence ID" value="KRK46497.1"/>
    <property type="molecule type" value="Genomic_DNA"/>
</dbReference>
<proteinExistence type="predicted"/>
<accession>A0A0R1HSQ6</accession>
<reference evidence="1 2" key="1">
    <citation type="journal article" date="2015" name="Genome Announc.">
        <title>Expanding the biotechnology potential of lactobacilli through comparative genomics of 213 strains and associated genera.</title>
        <authorList>
            <person name="Sun Z."/>
            <person name="Harris H.M."/>
            <person name="McCann A."/>
            <person name="Guo C."/>
            <person name="Argimon S."/>
            <person name="Zhang W."/>
            <person name="Yang X."/>
            <person name="Jeffery I.B."/>
            <person name="Cooney J.C."/>
            <person name="Kagawa T.F."/>
            <person name="Liu W."/>
            <person name="Song Y."/>
            <person name="Salvetti E."/>
            <person name="Wrobel A."/>
            <person name="Rasinkangas P."/>
            <person name="Parkhill J."/>
            <person name="Rea M.C."/>
            <person name="O'Sullivan O."/>
            <person name="Ritari J."/>
            <person name="Douillard F.P."/>
            <person name="Paul Ross R."/>
            <person name="Yang R."/>
            <person name="Briner A.E."/>
            <person name="Felis G.E."/>
            <person name="de Vos W.M."/>
            <person name="Barrangou R."/>
            <person name="Klaenhammer T.R."/>
            <person name="Caufield P.W."/>
            <person name="Cui Y."/>
            <person name="Zhang H."/>
            <person name="O'Toole P.W."/>
        </authorList>
    </citation>
    <scope>NUCLEOTIDE SEQUENCE [LARGE SCALE GENOMIC DNA]</scope>
    <source>
        <strain evidence="1 2">DSM 15638</strain>
    </source>
</reference>
<dbReference type="OrthoDB" id="2299829at2"/>
<keyword evidence="2" id="KW-1185">Reference proteome</keyword>
<name>A0A0R1HSQ6_9LACO</name>
<evidence type="ECO:0000313" key="1">
    <source>
        <dbReference type="EMBL" id="KRK46497.1"/>
    </source>
</evidence>
<evidence type="ECO:0000313" key="2">
    <source>
        <dbReference type="Proteomes" id="UP000051450"/>
    </source>
</evidence>